<dbReference type="SUPFAM" id="SSF55486">
    <property type="entry name" value="Metalloproteases ('zincins'), catalytic domain"/>
    <property type="match status" value="1"/>
</dbReference>
<dbReference type="InterPro" id="IPR001570">
    <property type="entry name" value="Peptidase_M4_C_domain"/>
</dbReference>
<keyword evidence="4 8" id="KW-0732">Signal</keyword>
<dbReference type="InterPro" id="IPR050728">
    <property type="entry name" value="Zinc_Metalloprotease_M4"/>
</dbReference>
<dbReference type="AlphaFoldDB" id="A0A2C9KX60"/>
<organism evidence="12 13">
    <name type="scientific">Biomphalaria glabrata</name>
    <name type="common">Bloodfluke planorb</name>
    <name type="synonym">Freshwater snail</name>
    <dbReference type="NCBI Taxonomy" id="6526"/>
    <lineage>
        <taxon>Eukaryota</taxon>
        <taxon>Metazoa</taxon>
        <taxon>Spiralia</taxon>
        <taxon>Lophotrochozoa</taxon>
        <taxon>Mollusca</taxon>
        <taxon>Gastropoda</taxon>
        <taxon>Heterobranchia</taxon>
        <taxon>Euthyneura</taxon>
        <taxon>Panpulmonata</taxon>
        <taxon>Hygrophila</taxon>
        <taxon>Lymnaeoidea</taxon>
        <taxon>Planorbidae</taxon>
        <taxon>Biomphalaria</taxon>
    </lineage>
</organism>
<dbReference type="STRING" id="6526.A0A2C9KX60"/>
<protein>
    <recommendedName>
        <fullName evidence="14">Peptidase M4 domain-containing protein</fullName>
    </recommendedName>
</protein>
<dbReference type="Pfam" id="PF02868">
    <property type="entry name" value="Peptidase_M4_C"/>
    <property type="match status" value="1"/>
</dbReference>
<gene>
    <name evidence="12" type="primary">106076578</name>
</gene>
<feature type="chain" id="PRO_5012813047" description="Peptidase M4 domain-containing protein" evidence="8">
    <location>
        <begin position="18"/>
        <end position="538"/>
    </location>
</feature>
<dbReference type="EnsemblMetazoa" id="BGLB024577-RA">
    <property type="protein sequence ID" value="BGLB024577-PA"/>
    <property type="gene ID" value="BGLB024577"/>
</dbReference>
<dbReference type="Gene3D" id="1.10.390.10">
    <property type="entry name" value="Neutral Protease Domain 2"/>
    <property type="match status" value="1"/>
</dbReference>
<evidence type="ECO:0000256" key="2">
    <source>
        <dbReference type="ARBA" id="ARBA00022670"/>
    </source>
</evidence>
<keyword evidence="2" id="KW-0645">Protease</keyword>
<accession>A0A2C9KX60</accession>
<dbReference type="KEGG" id="bgt:106076578"/>
<evidence type="ECO:0000256" key="1">
    <source>
        <dbReference type="ARBA" id="ARBA00009388"/>
    </source>
</evidence>
<dbReference type="InterPro" id="IPR011096">
    <property type="entry name" value="FTP_domain"/>
</dbReference>
<dbReference type="InterPro" id="IPR013856">
    <property type="entry name" value="Peptidase_M4_domain"/>
</dbReference>
<evidence type="ECO:0008006" key="14">
    <source>
        <dbReference type="Google" id="ProtNLM"/>
    </source>
</evidence>
<dbReference type="PANTHER" id="PTHR33794:SF1">
    <property type="entry name" value="BACILLOLYSIN"/>
    <property type="match status" value="1"/>
</dbReference>
<dbReference type="PANTHER" id="PTHR33794">
    <property type="entry name" value="BACILLOLYSIN"/>
    <property type="match status" value="1"/>
</dbReference>
<evidence type="ECO:0000259" key="11">
    <source>
        <dbReference type="Pfam" id="PF07504"/>
    </source>
</evidence>
<evidence type="ECO:0000256" key="5">
    <source>
        <dbReference type="ARBA" id="ARBA00022801"/>
    </source>
</evidence>
<evidence type="ECO:0000256" key="4">
    <source>
        <dbReference type="ARBA" id="ARBA00022729"/>
    </source>
</evidence>
<dbReference type="RefSeq" id="XP_013092858.2">
    <property type="nucleotide sequence ID" value="XM_013237404.2"/>
</dbReference>
<dbReference type="Gene3D" id="3.10.450.490">
    <property type="match status" value="1"/>
</dbReference>
<dbReference type="VEuPathDB" id="VectorBase:BGLB024577"/>
<feature type="signal peptide" evidence="8">
    <location>
        <begin position="1"/>
        <end position="17"/>
    </location>
</feature>
<evidence type="ECO:0000259" key="10">
    <source>
        <dbReference type="Pfam" id="PF02868"/>
    </source>
</evidence>
<feature type="domain" description="Peptidase M4" evidence="9">
    <location>
        <begin position="243"/>
        <end position="373"/>
    </location>
</feature>
<evidence type="ECO:0000313" key="13">
    <source>
        <dbReference type="Proteomes" id="UP000076420"/>
    </source>
</evidence>
<dbReference type="GO" id="GO:0004222">
    <property type="term" value="F:metalloendopeptidase activity"/>
    <property type="evidence" value="ECO:0007669"/>
    <property type="project" value="InterPro"/>
</dbReference>
<proteinExistence type="inferred from homology"/>
<reference evidence="12" key="1">
    <citation type="submission" date="2020-05" db="UniProtKB">
        <authorList>
            <consortium name="EnsemblMetazoa"/>
        </authorList>
    </citation>
    <scope>IDENTIFICATION</scope>
    <source>
        <strain evidence="12">BB02</strain>
    </source>
</reference>
<dbReference type="GO" id="GO:0006508">
    <property type="term" value="P:proteolysis"/>
    <property type="evidence" value="ECO:0007669"/>
    <property type="project" value="UniProtKB-KW"/>
</dbReference>
<name>A0A2C9KX60_BIOGL</name>
<dbReference type="Pfam" id="PF07504">
    <property type="entry name" value="FTP"/>
    <property type="match status" value="1"/>
</dbReference>
<evidence type="ECO:0000259" key="9">
    <source>
        <dbReference type="Pfam" id="PF01447"/>
    </source>
</evidence>
<keyword evidence="7" id="KW-0482">Metalloprotease</keyword>
<dbReference type="Proteomes" id="UP000076420">
    <property type="component" value="Unassembled WGS sequence"/>
</dbReference>
<dbReference type="GO" id="GO:0046872">
    <property type="term" value="F:metal ion binding"/>
    <property type="evidence" value="ECO:0007669"/>
    <property type="project" value="UniProtKB-KW"/>
</dbReference>
<dbReference type="Gene3D" id="3.10.170.10">
    <property type="match status" value="1"/>
</dbReference>
<evidence type="ECO:0000256" key="7">
    <source>
        <dbReference type="ARBA" id="ARBA00023049"/>
    </source>
</evidence>
<sequence length="538" mass="58165">MTLKLFLVLGLLGGVLSLQSIKDTPRTKSLRYSISGSISNLQSLAQAVGLPSYFSLQVTHEREMPDGNVKTRLQLTYNGLPVRNYALRATRNSNGNFVGEVRGYYPTISPALDTSASVNDQQLKKATAQYVKDRTIRQDVGEIKANDIDDFTTQKQIYINPSTGAASVVYFCKGFITIPTFFRNPKVLYDIASGQIISGSILVRFASSESDESGEVNKRNSCPNVQGGNEKLGVFNYGSGSNEICLDVQRDGDKCTLAGDNFVVLSLDNSYDKKKAKTVSFKCNKGPNDSINGAKSPSVDAFYAAQSVFRLLNSYKANPLVNREPLSIYVHYGENFDNSFSNGKDVFLGDGSELLFPAPSGPDVVAHEIGHAVSAAYGKLQLGPESHTVDEAFADITALVLMRSIGLASENDWLIGATITKQAGESLRDLQNPSNDDFYIDNTKYLGAITAPGQASGIISKAFYNALQPVVSAGQTKKIAYRDLYESFLQANIIEWNEDSFLADAAVGVVNAAGDLGLDTGIIIAAFEAVGVNVRDFL</sequence>
<comment type="similarity">
    <text evidence="1">Belongs to the peptidase M4 family.</text>
</comment>
<keyword evidence="6" id="KW-0862">Zinc</keyword>
<evidence type="ECO:0000256" key="3">
    <source>
        <dbReference type="ARBA" id="ARBA00022723"/>
    </source>
</evidence>
<dbReference type="InterPro" id="IPR027268">
    <property type="entry name" value="Peptidase_M4/M1_CTD_sf"/>
</dbReference>
<feature type="domain" description="FTP" evidence="11">
    <location>
        <begin position="56"/>
        <end position="97"/>
    </location>
</feature>
<keyword evidence="5" id="KW-0378">Hydrolase</keyword>
<keyword evidence="3" id="KW-0479">Metal-binding</keyword>
<feature type="domain" description="Peptidase M4 C-terminal" evidence="10">
    <location>
        <begin position="381"/>
        <end position="532"/>
    </location>
</feature>
<evidence type="ECO:0000256" key="8">
    <source>
        <dbReference type="SAM" id="SignalP"/>
    </source>
</evidence>
<dbReference type="VEuPathDB" id="VectorBase:BGLAX_035136"/>
<dbReference type="Pfam" id="PF01447">
    <property type="entry name" value="Peptidase_M4"/>
    <property type="match status" value="1"/>
</dbReference>
<dbReference type="InterPro" id="IPR023612">
    <property type="entry name" value="Peptidase_M4"/>
</dbReference>
<evidence type="ECO:0000256" key="6">
    <source>
        <dbReference type="ARBA" id="ARBA00022833"/>
    </source>
</evidence>
<dbReference type="PRINTS" id="PR00730">
    <property type="entry name" value="THERMOLYSIN"/>
</dbReference>
<evidence type="ECO:0000313" key="12">
    <source>
        <dbReference type="EnsemblMetazoa" id="BGLB024577-PA"/>
    </source>
</evidence>
<dbReference type="OrthoDB" id="5332336at2759"/>